<evidence type="ECO:0000256" key="1">
    <source>
        <dbReference type="ARBA" id="ARBA00022737"/>
    </source>
</evidence>
<dbReference type="PANTHER" id="PTHR44943">
    <property type="entry name" value="CELLULOSE SYNTHASE OPERON PROTEIN C"/>
    <property type="match status" value="1"/>
</dbReference>
<feature type="repeat" description="TPR" evidence="3">
    <location>
        <begin position="38"/>
        <end position="71"/>
    </location>
</feature>
<dbReference type="InParanoid" id="A0A2R5GGN0"/>
<reference evidence="4 5" key="1">
    <citation type="submission" date="2017-12" db="EMBL/GenBank/DDBJ databases">
        <title>Sequencing, de novo assembly and annotation of complete genome of a new Thraustochytrid species, strain FCC1311.</title>
        <authorList>
            <person name="Sedici K."/>
            <person name="Godart F."/>
            <person name="Aiese Cigliano R."/>
            <person name="Sanseverino W."/>
            <person name="Barakat M."/>
            <person name="Ortet P."/>
            <person name="Marechal E."/>
            <person name="Cagnac O."/>
            <person name="Amato A."/>
        </authorList>
    </citation>
    <scope>NUCLEOTIDE SEQUENCE [LARGE SCALE GENOMIC DNA]</scope>
</reference>
<dbReference type="AlphaFoldDB" id="A0A2R5GGN0"/>
<evidence type="ECO:0000313" key="4">
    <source>
        <dbReference type="EMBL" id="GBG30030.1"/>
    </source>
</evidence>
<dbReference type="Gene3D" id="1.25.40.10">
    <property type="entry name" value="Tetratricopeptide repeat domain"/>
    <property type="match status" value="3"/>
</dbReference>
<dbReference type="Pfam" id="PF00515">
    <property type="entry name" value="TPR_1"/>
    <property type="match status" value="1"/>
</dbReference>
<dbReference type="Pfam" id="PF13181">
    <property type="entry name" value="TPR_8"/>
    <property type="match status" value="1"/>
</dbReference>
<evidence type="ECO:0000256" key="3">
    <source>
        <dbReference type="PROSITE-ProRule" id="PRU00339"/>
    </source>
</evidence>
<keyword evidence="1" id="KW-0677">Repeat</keyword>
<dbReference type="PROSITE" id="PS50293">
    <property type="entry name" value="TPR_REGION"/>
    <property type="match status" value="2"/>
</dbReference>
<feature type="repeat" description="TPR" evidence="3">
    <location>
        <begin position="252"/>
        <end position="285"/>
    </location>
</feature>
<organism evidence="4 5">
    <name type="scientific">Hondaea fermentalgiana</name>
    <dbReference type="NCBI Taxonomy" id="2315210"/>
    <lineage>
        <taxon>Eukaryota</taxon>
        <taxon>Sar</taxon>
        <taxon>Stramenopiles</taxon>
        <taxon>Bigyra</taxon>
        <taxon>Labyrinthulomycetes</taxon>
        <taxon>Thraustochytrida</taxon>
        <taxon>Thraustochytriidae</taxon>
        <taxon>Hondaea</taxon>
    </lineage>
</organism>
<dbReference type="Pfam" id="PF13432">
    <property type="entry name" value="TPR_16"/>
    <property type="match status" value="1"/>
</dbReference>
<dbReference type="OrthoDB" id="1926212at2759"/>
<keyword evidence="5" id="KW-1185">Reference proteome</keyword>
<gene>
    <name evidence="4" type="ORF">FCC1311_062502</name>
</gene>
<dbReference type="SUPFAM" id="SSF48452">
    <property type="entry name" value="TPR-like"/>
    <property type="match status" value="2"/>
</dbReference>
<dbReference type="InterPro" id="IPR019734">
    <property type="entry name" value="TPR_rpt"/>
</dbReference>
<sequence length="497" mass="54512">MANLADLANAAAELSAAGKYAEAVEKYDEIIAINDGIGEIFLNRGVSMYKDGDFSGAAKSFKRAAELKPELTMAFPNLGNAYRELGRHKKAAEAYRRAVDDDPDNLRMWHNLATELTAAEEYEAAIDAAEEGISHASETYPPLHNARIVALFKIDRVMDSLEDIEAILEVSPMGELSDNQREVYSMVLSRKGYELMEAGNAEEAISYLERACEGDSSDANLYTYGVCLIQLGKDDEGTAALEESLAVNDSNWRAHVALGTVALRKREFEAAVEHFETAMSLDERPRKDSTINFNYAVALLNLGREEEAKEPLELVIAEEPDNHVARGLLGTILINEKDFGSAVDVLEQAVGLEGAKEDSSIHYNLGYARLMLDKPDEALESFEEALEINPESQQAQAAVESLRGVVGSGSSGGNDGEVSLEELLEASHSRSAAPILSEAEMRDEAAKARNPIDRIKVALSPERPEFLRRRSMEGIRAGYVLALAEVYDEMTQENLRN</sequence>
<dbReference type="Pfam" id="PF13414">
    <property type="entry name" value="TPR_11"/>
    <property type="match status" value="1"/>
</dbReference>
<dbReference type="PROSITE" id="PS50005">
    <property type="entry name" value="TPR"/>
    <property type="match status" value="4"/>
</dbReference>
<dbReference type="InterPro" id="IPR011990">
    <property type="entry name" value="TPR-like_helical_dom_sf"/>
</dbReference>
<evidence type="ECO:0000313" key="5">
    <source>
        <dbReference type="Proteomes" id="UP000241890"/>
    </source>
</evidence>
<dbReference type="EMBL" id="BEYU01000070">
    <property type="protein sequence ID" value="GBG30030.1"/>
    <property type="molecule type" value="Genomic_DNA"/>
</dbReference>
<keyword evidence="2 3" id="KW-0802">TPR repeat</keyword>
<comment type="caution">
    <text evidence="4">The sequence shown here is derived from an EMBL/GenBank/DDBJ whole genome shotgun (WGS) entry which is preliminary data.</text>
</comment>
<evidence type="ECO:0000256" key="2">
    <source>
        <dbReference type="ARBA" id="ARBA00022803"/>
    </source>
</evidence>
<dbReference type="SMART" id="SM00028">
    <property type="entry name" value="TPR"/>
    <property type="match status" value="9"/>
</dbReference>
<dbReference type="InterPro" id="IPR051685">
    <property type="entry name" value="Ycf3/AcsC/BcsC/TPR_MFPF"/>
</dbReference>
<dbReference type="Pfam" id="PF14559">
    <property type="entry name" value="TPR_19"/>
    <property type="match status" value="1"/>
</dbReference>
<proteinExistence type="predicted"/>
<protein>
    <submittedName>
        <fullName evidence="4">Tetratricopeptide repeat protein 27</fullName>
    </submittedName>
</protein>
<accession>A0A2R5GGN0</accession>
<feature type="repeat" description="TPR" evidence="3">
    <location>
        <begin position="359"/>
        <end position="392"/>
    </location>
</feature>
<dbReference type="PANTHER" id="PTHR44943:SF8">
    <property type="entry name" value="TPR REPEAT-CONTAINING PROTEIN MJ0263"/>
    <property type="match status" value="1"/>
</dbReference>
<name>A0A2R5GGN0_9STRA</name>
<dbReference type="Proteomes" id="UP000241890">
    <property type="component" value="Unassembled WGS sequence"/>
</dbReference>
<feature type="repeat" description="TPR" evidence="3">
    <location>
        <begin position="72"/>
        <end position="105"/>
    </location>
</feature>